<dbReference type="EMBL" id="CP072642">
    <property type="protein sequence ID" value="QUV94264.1"/>
    <property type="molecule type" value="Genomic_DNA"/>
</dbReference>
<dbReference type="InterPro" id="IPR036726">
    <property type="entry name" value="GTP1_OBG_dom_sf"/>
</dbReference>
<feature type="binding site" evidence="5">
    <location>
        <begin position="212"/>
        <end position="215"/>
    </location>
    <ligand>
        <name>GTP</name>
        <dbReference type="ChEBI" id="CHEBI:37565"/>
    </ligand>
</feature>
<feature type="binding site" evidence="5">
    <location>
        <position position="192"/>
    </location>
    <ligand>
        <name>Mg(2+)</name>
        <dbReference type="ChEBI" id="CHEBI:18420"/>
    </ligand>
</feature>
<keyword evidence="5" id="KW-0963">Cytoplasm</keyword>
<dbReference type="Proteomes" id="UP000677668">
    <property type="component" value="Chromosome 1"/>
</dbReference>
<dbReference type="SUPFAM" id="SSF82051">
    <property type="entry name" value="Obg GTP-binding protein N-terminal domain"/>
    <property type="match status" value="1"/>
</dbReference>
<dbReference type="NCBIfam" id="NF008954">
    <property type="entry name" value="PRK12296.1"/>
    <property type="match status" value="1"/>
</dbReference>
<dbReference type="PROSITE" id="PS00905">
    <property type="entry name" value="GTP1_OBG"/>
    <property type="match status" value="1"/>
</dbReference>
<dbReference type="PANTHER" id="PTHR11702">
    <property type="entry name" value="DEVELOPMENTALLY REGULATED GTP-BINDING PROTEIN-RELATED"/>
    <property type="match status" value="1"/>
</dbReference>
<dbReference type="EC" id="3.6.5.-" evidence="5"/>
<evidence type="ECO:0000256" key="5">
    <source>
        <dbReference type="HAMAP-Rule" id="MF_01454"/>
    </source>
</evidence>
<dbReference type="Gene3D" id="2.70.210.12">
    <property type="entry name" value="GTP1/OBG domain"/>
    <property type="match status" value="1"/>
</dbReference>
<feature type="domain" description="Obg" evidence="8">
    <location>
        <begin position="1"/>
        <end position="158"/>
    </location>
</feature>
<dbReference type="NCBIfam" id="NF008956">
    <property type="entry name" value="PRK12299.1"/>
    <property type="match status" value="1"/>
</dbReference>
<evidence type="ECO:0000259" key="8">
    <source>
        <dbReference type="PROSITE" id="PS51883"/>
    </source>
</evidence>
<evidence type="ECO:0000256" key="4">
    <source>
        <dbReference type="ARBA" id="ARBA00023134"/>
    </source>
</evidence>
<protein>
    <recommendedName>
        <fullName evidence="5">GTPase Obg</fullName>
        <ecNumber evidence="5">3.6.5.-</ecNumber>
    </recommendedName>
    <alternativeName>
        <fullName evidence="5">GTP-binding protein Obg</fullName>
    </alternativeName>
</protein>
<name>A0ABX8AZX7_9BACT</name>
<dbReference type="PROSITE" id="PS51710">
    <property type="entry name" value="G_OBG"/>
    <property type="match status" value="1"/>
</dbReference>
<dbReference type="PIRSF" id="PIRSF002401">
    <property type="entry name" value="GTP_bd_Obg/CgtA"/>
    <property type="match status" value="1"/>
</dbReference>
<dbReference type="Gene3D" id="3.40.50.300">
    <property type="entry name" value="P-loop containing nucleotide triphosphate hydrolases"/>
    <property type="match status" value="1"/>
</dbReference>
<evidence type="ECO:0000256" key="3">
    <source>
        <dbReference type="ARBA" id="ARBA00022842"/>
    </source>
</evidence>
<keyword evidence="4 5" id="KW-0342">GTP-binding</keyword>
<feature type="binding site" evidence="5">
    <location>
        <begin position="310"/>
        <end position="312"/>
    </location>
    <ligand>
        <name>GTP</name>
        <dbReference type="ChEBI" id="CHEBI:37565"/>
    </ligand>
</feature>
<dbReference type="InterPro" id="IPR006169">
    <property type="entry name" value="GTP1_OBG_dom"/>
</dbReference>
<dbReference type="RefSeq" id="WP_211422568.1">
    <property type="nucleotide sequence ID" value="NZ_CP072642.1"/>
</dbReference>
<comment type="subcellular location">
    <subcellularLocation>
        <location evidence="5">Cytoplasm</location>
    </subcellularLocation>
</comment>
<feature type="binding site" evidence="5">
    <location>
        <begin position="190"/>
        <end position="194"/>
    </location>
    <ligand>
        <name>GTP</name>
        <dbReference type="ChEBI" id="CHEBI:37565"/>
    </ligand>
</feature>
<comment type="cofactor">
    <cofactor evidence="5">
        <name>Mg(2+)</name>
        <dbReference type="ChEBI" id="CHEBI:18420"/>
    </cofactor>
</comment>
<dbReference type="PROSITE" id="PS51883">
    <property type="entry name" value="OBG"/>
    <property type="match status" value="1"/>
</dbReference>
<dbReference type="PANTHER" id="PTHR11702:SF31">
    <property type="entry name" value="MITOCHONDRIAL RIBOSOME-ASSOCIATED GTPASE 2"/>
    <property type="match status" value="1"/>
</dbReference>
<reference evidence="9 10" key="1">
    <citation type="submission" date="2021-03" db="EMBL/GenBank/DDBJ databases">
        <title>Genomic and phenotypic characterization of Chloracidobacterium isolates provides evidence for multiple species.</title>
        <authorList>
            <person name="Saini M.K."/>
            <person name="Costas A.M.G."/>
            <person name="Tank M."/>
            <person name="Bryant D.A."/>
        </authorList>
    </citation>
    <scope>NUCLEOTIDE SEQUENCE [LARGE SCALE GENOMIC DNA]</scope>
    <source>
        <strain evidence="9 10">N</strain>
    </source>
</reference>
<evidence type="ECO:0000313" key="10">
    <source>
        <dbReference type="Proteomes" id="UP000677668"/>
    </source>
</evidence>
<dbReference type="NCBIfam" id="TIGR02729">
    <property type="entry name" value="Obg_CgtA"/>
    <property type="match status" value="1"/>
</dbReference>
<dbReference type="InterPro" id="IPR006073">
    <property type="entry name" value="GTP-bd"/>
</dbReference>
<sequence>MFIDEAIIDVAGGNGGNGCMAFRREKFVPRGGPSGGDGGDGGTVYLRASHHTNTLLAFRYNPRYAAERGGHGEGSNRHGRNGADCIVDVPVGTLVYDADTGECLADLTTDGQMVAVARGGRGGRGNARFASSVNRAPRRHEPGQPGERRTLRLELKLLADVGLVGYPNAGKSTFIAAVSAARPKIADYPFTTLVPNLGVVGLENYRSFVIADIPGIIEGAHEGRGLGLQFLRHIERTRLLLHLVDVSAMAAHDPVTAYDAIENELAHYDPELAARPRLVVATKQDIADPARTAALERHCQQLGVPCFPVSAVTGEGIPPLIQQVARRLFS</sequence>
<feature type="binding site" evidence="5">
    <location>
        <begin position="282"/>
        <end position="285"/>
    </location>
    <ligand>
        <name>GTP</name>
        <dbReference type="ChEBI" id="CHEBI:37565"/>
    </ligand>
</feature>
<organism evidence="9 10">
    <name type="scientific">Chloracidobacterium sp. N</name>
    <dbReference type="NCBI Taxonomy" id="2821540"/>
    <lineage>
        <taxon>Bacteria</taxon>
        <taxon>Pseudomonadati</taxon>
        <taxon>Acidobacteriota</taxon>
        <taxon>Terriglobia</taxon>
        <taxon>Terriglobales</taxon>
        <taxon>Acidobacteriaceae</taxon>
        <taxon>Chloracidobacterium</taxon>
        <taxon>Chloracidobacterium aggregatum</taxon>
    </lineage>
</organism>
<dbReference type="CDD" id="cd01898">
    <property type="entry name" value="Obg"/>
    <property type="match status" value="1"/>
</dbReference>
<dbReference type="SUPFAM" id="SSF52540">
    <property type="entry name" value="P-loop containing nucleoside triphosphate hydrolases"/>
    <property type="match status" value="1"/>
</dbReference>
<comment type="subunit">
    <text evidence="5">Monomer.</text>
</comment>
<dbReference type="InterPro" id="IPR027417">
    <property type="entry name" value="P-loop_NTPase"/>
</dbReference>
<evidence type="ECO:0000256" key="2">
    <source>
        <dbReference type="ARBA" id="ARBA00022741"/>
    </source>
</evidence>
<comment type="similarity">
    <text evidence="1 5">Belongs to the TRAFAC class OBG-HflX-like GTPase superfamily. OBG GTPase family.</text>
</comment>
<dbReference type="NCBIfam" id="NF008955">
    <property type="entry name" value="PRK12297.1"/>
    <property type="match status" value="1"/>
</dbReference>
<gene>
    <name evidence="9" type="primary">obgE</name>
    <name evidence="5" type="synonym">obg</name>
    <name evidence="9" type="ORF">J8C05_02100</name>
</gene>
<dbReference type="Pfam" id="PF01926">
    <property type="entry name" value="MMR_HSR1"/>
    <property type="match status" value="1"/>
</dbReference>
<dbReference type="InterPro" id="IPR006074">
    <property type="entry name" value="GTP1-OBG_CS"/>
</dbReference>
<dbReference type="PRINTS" id="PR00326">
    <property type="entry name" value="GTP1OBG"/>
</dbReference>
<dbReference type="InterPro" id="IPR045086">
    <property type="entry name" value="OBG_GTPase"/>
</dbReference>
<dbReference type="HAMAP" id="MF_01454">
    <property type="entry name" value="GTPase_Obg"/>
    <property type="match status" value="1"/>
</dbReference>
<evidence type="ECO:0000313" key="9">
    <source>
        <dbReference type="EMBL" id="QUV94264.1"/>
    </source>
</evidence>
<keyword evidence="10" id="KW-1185">Reference proteome</keyword>
<comment type="function">
    <text evidence="5">An essential GTPase which binds GTP, GDP and possibly (p)ppGpp with moderate affinity, with high nucleotide exchange rates and a fairly low GTP hydrolysis rate. Plays a role in control of the cell cycle, stress response, ribosome biogenesis and in those bacteria that undergo differentiation, in morphogenesis control.</text>
</comment>
<evidence type="ECO:0000256" key="1">
    <source>
        <dbReference type="ARBA" id="ARBA00007699"/>
    </source>
</evidence>
<keyword evidence="5" id="KW-0378">Hydrolase</keyword>
<accession>A0ABX8AZX7</accession>
<feature type="binding site" evidence="5">
    <location>
        <begin position="165"/>
        <end position="172"/>
    </location>
    <ligand>
        <name>GTP</name>
        <dbReference type="ChEBI" id="CHEBI:37565"/>
    </ligand>
</feature>
<evidence type="ECO:0000259" key="7">
    <source>
        <dbReference type="PROSITE" id="PS51710"/>
    </source>
</evidence>
<feature type="domain" description="OBG-type G" evidence="7">
    <location>
        <begin position="159"/>
        <end position="329"/>
    </location>
</feature>
<keyword evidence="2 5" id="KW-0547">Nucleotide-binding</keyword>
<dbReference type="InterPro" id="IPR014100">
    <property type="entry name" value="GTP-bd_Obg/CgtA"/>
</dbReference>
<feature type="binding site" evidence="5">
    <location>
        <position position="172"/>
    </location>
    <ligand>
        <name>Mg(2+)</name>
        <dbReference type="ChEBI" id="CHEBI:18420"/>
    </ligand>
</feature>
<keyword evidence="3 5" id="KW-0460">Magnesium</keyword>
<evidence type="ECO:0000256" key="6">
    <source>
        <dbReference type="SAM" id="MobiDB-lite"/>
    </source>
</evidence>
<keyword evidence="5" id="KW-0479">Metal-binding</keyword>
<feature type="region of interest" description="Disordered" evidence="6">
    <location>
        <begin position="126"/>
        <end position="146"/>
    </location>
</feature>
<proteinExistence type="inferred from homology"/>
<dbReference type="InterPro" id="IPR031167">
    <property type="entry name" value="G_OBG"/>
</dbReference>
<dbReference type="Pfam" id="PF01018">
    <property type="entry name" value="GTP1_OBG"/>
    <property type="match status" value="1"/>
</dbReference>